<protein>
    <recommendedName>
        <fullName evidence="1">F-box domain-containing protein</fullName>
    </recommendedName>
</protein>
<sequence length="538" mass="63010">MTRILRSTTKKIQNSEDLSSKVTVSKKSKTIKRSDKKDIEAKNEDSRQNDVWNISSILSNIFTYTDHKDLVEFNTVCKRWNHLTNPIIHKTIKLIRSWDIIDQIYDKKLNYSALIDAELAECISNNAKHARLVNESRFNYKSDPRRAIEVFETFKFIHSLTIEFCNMSQDQFLGMISPLTQLQELSIRGLGIKKIKLRIENIKLIGNPELFIQTINSHNNLVYFYIQSQSSQALLEPFFKHYLTLLNFEYNNVELQTPQSLFVIFENNPQLISLKLSLECWNSKLVSHISSYLTSLEELNLSESNRYGNDYTDVNLKFSQPTKIKKLNLSWYKSGNYSLDSILQNCPDLAELSLNRYNNYHSTGSELFIKLSKSIKLKKLEIYCDGLGRGVFDSILLNCPHINQLNIRLPCEWKEVLKSIHEMCGNLERLDIFSPYRMNMQEFNSFYQEFYETEFFSSNPICKSTLTHLILSGFKVIDSKAEYFKNFEKLKSIKYLGQSKIDYNSFNQETEIDMDLWPGYKLISKDKNHSYDVELKRN</sequence>
<name>A0A137NUV1_CONC2</name>
<organism evidence="2 3">
    <name type="scientific">Conidiobolus coronatus (strain ATCC 28846 / CBS 209.66 / NRRL 28638)</name>
    <name type="common">Delacroixia coronata</name>
    <dbReference type="NCBI Taxonomy" id="796925"/>
    <lineage>
        <taxon>Eukaryota</taxon>
        <taxon>Fungi</taxon>
        <taxon>Fungi incertae sedis</taxon>
        <taxon>Zoopagomycota</taxon>
        <taxon>Entomophthoromycotina</taxon>
        <taxon>Entomophthoromycetes</taxon>
        <taxon>Entomophthorales</taxon>
        <taxon>Ancylistaceae</taxon>
        <taxon>Conidiobolus</taxon>
    </lineage>
</organism>
<evidence type="ECO:0000313" key="3">
    <source>
        <dbReference type="Proteomes" id="UP000070444"/>
    </source>
</evidence>
<dbReference type="Pfam" id="PF12937">
    <property type="entry name" value="F-box-like"/>
    <property type="match status" value="1"/>
</dbReference>
<dbReference type="Proteomes" id="UP000070444">
    <property type="component" value="Unassembled WGS sequence"/>
</dbReference>
<gene>
    <name evidence="2" type="ORF">CONCODRAFT_11799</name>
</gene>
<dbReference type="InterPro" id="IPR036047">
    <property type="entry name" value="F-box-like_dom_sf"/>
</dbReference>
<dbReference type="Gene3D" id="1.20.1280.50">
    <property type="match status" value="1"/>
</dbReference>
<proteinExistence type="predicted"/>
<accession>A0A137NUV1</accession>
<feature type="domain" description="F-box" evidence="1">
    <location>
        <begin position="56"/>
        <end position="86"/>
    </location>
</feature>
<evidence type="ECO:0000313" key="2">
    <source>
        <dbReference type="EMBL" id="KXN66384.1"/>
    </source>
</evidence>
<dbReference type="PANTHER" id="PTHR16134">
    <property type="entry name" value="F-BOX/TPR REPEAT PROTEIN POF3"/>
    <property type="match status" value="1"/>
</dbReference>
<dbReference type="SUPFAM" id="SSF81383">
    <property type="entry name" value="F-box domain"/>
    <property type="match status" value="1"/>
</dbReference>
<dbReference type="CDD" id="cd09917">
    <property type="entry name" value="F-box_SF"/>
    <property type="match status" value="1"/>
</dbReference>
<reference evidence="2 3" key="1">
    <citation type="journal article" date="2015" name="Genome Biol. Evol.">
        <title>Phylogenomic analyses indicate that early fungi evolved digesting cell walls of algal ancestors of land plants.</title>
        <authorList>
            <person name="Chang Y."/>
            <person name="Wang S."/>
            <person name="Sekimoto S."/>
            <person name="Aerts A.L."/>
            <person name="Choi C."/>
            <person name="Clum A."/>
            <person name="LaButti K.M."/>
            <person name="Lindquist E.A."/>
            <person name="Yee Ngan C."/>
            <person name="Ohm R.A."/>
            <person name="Salamov A.A."/>
            <person name="Grigoriev I.V."/>
            <person name="Spatafora J.W."/>
            <person name="Berbee M.L."/>
        </authorList>
    </citation>
    <scope>NUCLEOTIDE SEQUENCE [LARGE SCALE GENOMIC DNA]</scope>
    <source>
        <strain evidence="2 3">NRRL 28638</strain>
    </source>
</reference>
<evidence type="ECO:0000259" key="1">
    <source>
        <dbReference type="Pfam" id="PF12937"/>
    </source>
</evidence>
<dbReference type="InterPro" id="IPR001810">
    <property type="entry name" value="F-box_dom"/>
</dbReference>
<dbReference type="AlphaFoldDB" id="A0A137NUV1"/>
<dbReference type="PANTHER" id="PTHR16134:SF119">
    <property type="entry name" value="AT02038P-RELATED"/>
    <property type="match status" value="1"/>
</dbReference>
<dbReference type="Gene3D" id="3.80.10.10">
    <property type="entry name" value="Ribonuclease Inhibitor"/>
    <property type="match status" value="2"/>
</dbReference>
<keyword evidence="3" id="KW-1185">Reference proteome</keyword>
<dbReference type="InterPro" id="IPR032675">
    <property type="entry name" value="LRR_dom_sf"/>
</dbReference>
<dbReference type="SUPFAM" id="SSF52047">
    <property type="entry name" value="RNI-like"/>
    <property type="match status" value="1"/>
</dbReference>
<dbReference type="EMBL" id="KQ964733">
    <property type="protein sequence ID" value="KXN66384.1"/>
    <property type="molecule type" value="Genomic_DNA"/>
</dbReference>